<name>A0A0A8YHG5_ARUDO</name>
<accession>A0A0A8YHG5</accession>
<sequence>MGIYIIIKLKLCAHCVCLLYSTNI</sequence>
<protein>
    <submittedName>
        <fullName evidence="1">Uncharacterized protein</fullName>
    </submittedName>
</protein>
<organism evidence="1">
    <name type="scientific">Arundo donax</name>
    <name type="common">Giant reed</name>
    <name type="synonym">Donax arundinaceus</name>
    <dbReference type="NCBI Taxonomy" id="35708"/>
    <lineage>
        <taxon>Eukaryota</taxon>
        <taxon>Viridiplantae</taxon>
        <taxon>Streptophyta</taxon>
        <taxon>Embryophyta</taxon>
        <taxon>Tracheophyta</taxon>
        <taxon>Spermatophyta</taxon>
        <taxon>Magnoliopsida</taxon>
        <taxon>Liliopsida</taxon>
        <taxon>Poales</taxon>
        <taxon>Poaceae</taxon>
        <taxon>PACMAD clade</taxon>
        <taxon>Arundinoideae</taxon>
        <taxon>Arundineae</taxon>
        <taxon>Arundo</taxon>
    </lineage>
</organism>
<reference evidence="1" key="1">
    <citation type="submission" date="2014-09" db="EMBL/GenBank/DDBJ databases">
        <authorList>
            <person name="Magalhaes I.L.F."/>
            <person name="Oliveira U."/>
            <person name="Santos F.R."/>
            <person name="Vidigal T.H.D.A."/>
            <person name="Brescovit A.D."/>
            <person name="Santos A.J."/>
        </authorList>
    </citation>
    <scope>NUCLEOTIDE SEQUENCE</scope>
    <source>
        <tissue evidence="1">Shoot tissue taken approximately 20 cm above the soil surface</tissue>
    </source>
</reference>
<dbReference type="EMBL" id="GBRH01271961">
    <property type="protein sequence ID" value="JAD25934.1"/>
    <property type="molecule type" value="Transcribed_RNA"/>
</dbReference>
<dbReference type="AlphaFoldDB" id="A0A0A8YHG5"/>
<proteinExistence type="predicted"/>
<evidence type="ECO:0000313" key="1">
    <source>
        <dbReference type="EMBL" id="JAD25934.1"/>
    </source>
</evidence>
<reference evidence="1" key="2">
    <citation type="journal article" date="2015" name="Data Brief">
        <title>Shoot transcriptome of the giant reed, Arundo donax.</title>
        <authorList>
            <person name="Barrero R.A."/>
            <person name="Guerrero F.D."/>
            <person name="Moolhuijzen P."/>
            <person name="Goolsby J.A."/>
            <person name="Tidwell J."/>
            <person name="Bellgard S.E."/>
            <person name="Bellgard M.I."/>
        </authorList>
    </citation>
    <scope>NUCLEOTIDE SEQUENCE</scope>
    <source>
        <tissue evidence="1">Shoot tissue taken approximately 20 cm above the soil surface</tissue>
    </source>
</reference>